<feature type="transmembrane region" description="Helical" evidence="1">
    <location>
        <begin position="33"/>
        <end position="53"/>
    </location>
</feature>
<keyword evidence="1" id="KW-0472">Membrane</keyword>
<evidence type="ECO:0000313" key="2">
    <source>
        <dbReference type="EMBL" id="KKM14490.1"/>
    </source>
</evidence>
<reference evidence="2" key="1">
    <citation type="journal article" date="2015" name="Nature">
        <title>Complex archaea that bridge the gap between prokaryotes and eukaryotes.</title>
        <authorList>
            <person name="Spang A."/>
            <person name="Saw J.H."/>
            <person name="Jorgensen S.L."/>
            <person name="Zaremba-Niedzwiedzka K."/>
            <person name="Martijn J."/>
            <person name="Lind A.E."/>
            <person name="van Eijk R."/>
            <person name="Schleper C."/>
            <person name="Guy L."/>
            <person name="Ettema T.J."/>
        </authorList>
    </citation>
    <scope>NUCLEOTIDE SEQUENCE</scope>
</reference>
<keyword evidence="1" id="KW-0812">Transmembrane</keyword>
<dbReference type="EMBL" id="LAZR01015133">
    <property type="protein sequence ID" value="KKM14490.1"/>
    <property type="molecule type" value="Genomic_DNA"/>
</dbReference>
<feature type="transmembrane region" description="Helical" evidence="1">
    <location>
        <begin position="59"/>
        <end position="78"/>
    </location>
</feature>
<name>A0A0F9KGR3_9ZZZZ</name>
<proteinExistence type="predicted"/>
<organism evidence="2">
    <name type="scientific">marine sediment metagenome</name>
    <dbReference type="NCBI Taxonomy" id="412755"/>
    <lineage>
        <taxon>unclassified sequences</taxon>
        <taxon>metagenomes</taxon>
        <taxon>ecological metagenomes</taxon>
    </lineage>
</organism>
<accession>A0A0F9KGR3</accession>
<dbReference type="AlphaFoldDB" id="A0A0F9KGR3"/>
<comment type="caution">
    <text evidence="2">The sequence shown here is derived from an EMBL/GenBank/DDBJ whole genome shotgun (WGS) entry which is preliminary data.</text>
</comment>
<protein>
    <submittedName>
        <fullName evidence="2">Uncharacterized protein</fullName>
    </submittedName>
</protein>
<gene>
    <name evidence="2" type="ORF">LCGC14_1705560</name>
</gene>
<sequence>MKLNFKMKNIIKKTEIVKPKIGDRILKIFERLFSVRSILTLGVFGTLMYQFITRIPIDPFLASIASALLTHWFGENILKNNFNRR</sequence>
<keyword evidence="1" id="KW-1133">Transmembrane helix</keyword>
<evidence type="ECO:0000256" key="1">
    <source>
        <dbReference type="SAM" id="Phobius"/>
    </source>
</evidence>